<evidence type="ECO:0000313" key="2">
    <source>
        <dbReference type="Proteomes" id="UP000708208"/>
    </source>
</evidence>
<proteinExistence type="predicted"/>
<keyword evidence="2" id="KW-1185">Reference proteome</keyword>
<feature type="non-terminal residue" evidence="1">
    <location>
        <position position="165"/>
    </location>
</feature>
<feature type="non-terminal residue" evidence="1">
    <location>
        <position position="1"/>
    </location>
</feature>
<dbReference type="Proteomes" id="UP000708208">
    <property type="component" value="Unassembled WGS sequence"/>
</dbReference>
<evidence type="ECO:0000313" key="1">
    <source>
        <dbReference type="EMBL" id="CAG7734388.1"/>
    </source>
</evidence>
<name>A0A8J2P101_9HEXA</name>
<comment type="caution">
    <text evidence="1">The sequence shown here is derived from an EMBL/GenBank/DDBJ whole genome shotgun (WGS) entry which is preliminary data.</text>
</comment>
<dbReference type="OrthoDB" id="8300214at2759"/>
<organism evidence="1 2">
    <name type="scientific">Allacma fusca</name>
    <dbReference type="NCBI Taxonomy" id="39272"/>
    <lineage>
        <taxon>Eukaryota</taxon>
        <taxon>Metazoa</taxon>
        <taxon>Ecdysozoa</taxon>
        <taxon>Arthropoda</taxon>
        <taxon>Hexapoda</taxon>
        <taxon>Collembola</taxon>
        <taxon>Symphypleona</taxon>
        <taxon>Sminthuridae</taxon>
        <taxon>Allacma</taxon>
    </lineage>
</organism>
<protein>
    <submittedName>
        <fullName evidence="1">Uncharacterized protein</fullName>
    </submittedName>
</protein>
<dbReference type="AlphaFoldDB" id="A0A8J2P101"/>
<gene>
    <name evidence="1" type="ORF">AFUS01_LOCUS22781</name>
</gene>
<sequence length="165" mass="19534">LLVITVQKLIFKHLRIPSFRESIRRMATVMDLLYLGLLGAIRVWRMFTHVLFLILLKPIKAEITRRMKLAGITINGSEPHDIQVHNEMYYHRMINEGTMGTGESYMEGWWDCKRLDVYFTKAIRFGLSKQLLLPTEKLIHYLQFHVFNLQTAARSWEVAEKHYNL</sequence>
<dbReference type="EMBL" id="CAJVCH010268489">
    <property type="protein sequence ID" value="CAG7734388.1"/>
    <property type="molecule type" value="Genomic_DNA"/>
</dbReference>
<reference evidence="1" key="1">
    <citation type="submission" date="2021-06" db="EMBL/GenBank/DDBJ databases">
        <authorList>
            <person name="Hodson N. C."/>
            <person name="Mongue J. A."/>
            <person name="Jaron S. K."/>
        </authorList>
    </citation>
    <scope>NUCLEOTIDE SEQUENCE</scope>
</reference>
<accession>A0A8J2P101</accession>